<accession>A0A914P4V1</accession>
<evidence type="ECO:0000256" key="2">
    <source>
        <dbReference type="PROSITE-ProRule" id="PRU00192"/>
    </source>
</evidence>
<protein>
    <submittedName>
        <fullName evidence="6">SH3 domain-containing protein</fullName>
    </submittedName>
</protein>
<feature type="compositionally biased region" description="Basic and acidic residues" evidence="3">
    <location>
        <begin position="289"/>
        <end position="299"/>
    </location>
</feature>
<feature type="region of interest" description="Disordered" evidence="3">
    <location>
        <begin position="357"/>
        <end position="394"/>
    </location>
</feature>
<dbReference type="InterPro" id="IPR001452">
    <property type="entry name" value="SH3_domain"/>
</dbReference>
<feature type="domain" description="SH3" evidence="4">
    <location>
        <begin position="419"/>
        <end position="480"/>
    </location>
</feature>
<dbReference type="AlphaFoldDB" id="A0A914P4V1"/>
<feature type="compositionally biased region" description="Polar residues" evidence="3">
    <location>
        <begin position="376"/>
        <end position="390"/>
    </location>
</feature>
<dbReference type="Proteomes" id="UP000887578">
    <property type="component" value="Unplaced"/>
</dbReference>
<proteinExistence type="predicted"/>
<dbReference type="Gene3D" id="2.30.30.40">
    <property type="entry name" value="SH3 Domains"/>
    <property type="match status" value="1"/>
</dbReference>
<keyword evidence="5" id="KW-1185">Reference proteome</keyword>
<dbReference type="PROSITE" id="PS50002">
    <property type="entry name" value="SH3"/>
    <property type="match status" value="1"/>
</dbReference>
<keyword evidence="1 2" id="KW-0728">SH3 domain</keyword>
<feature type="region of interest" description="Disordered" evidence="3">
    <location>
        <begin position="261"/>
        <end position="304"/>
    </location>
</feature>
<dbReference type="InterPro" id="IPR036028">
    <property type="entry name" value="SH3-like_dom_sf"/>
</dbReference>
<evidence type="ECO:0000259" key="4">
    <source>
        <dbReference type="PROSITE" id="PS50002"/>
    </source>
</evidence>
<feature type="region of interest" description="Disordered" evidence="3">
    <location>
        <begin position="99"/>
        <end position="120"/>
    </location>
</feature>
<evidence type="ECO:0000313" key="5">
    <source>
        <dbReference type="Proteomes" id="UP000887578"/>
    </source>
</evidence>
<dbReference type="SUPFAM" id="SSF50044">
    <property type="entry name" value="SH3-domain"/>
    <property type="match status" value="2"/>
</dbReference>
<dbReference type="WBParaSite" id="PDA_v2.g10088.t1">
    <property type="protein sequence ID" value="PDA_v2.g10088.t1"/>
    <property type="gene ID" value="PDA_v2.g10088"/>
</dbReference>
<sequence length="482" mass="53593">MPDIPHVKRRYGTSSRPSTADSRHLSWINGSSITKFPSGAQTEILKSFIATVDDEVSVPAGSIVSAMYKDTTGQWIYVKRADNQHGYVPDFICSLLIPPPLTSDSPPPEKPKISRRKSQQIKRELKKFHKREYEKRAEQLMIQNSAFTSETSSRLPNRFGSSIGHSARFLKTASMDRLQLKQQSSNNNRRPSKGGIGSVTAATAAAICAVAADKNRRNYISPSGLVTLERAKPRRLPTAAERQFAMNENLRRFLSSLPQFPILPPDELEDSDDRPLNDTTIEQDDEDEGGKSSSRDARYAKLKSTSQMNLTEKIEDDDCDCDSDMSGLELAKKITIKMKSGKVQRQLSVSNPDFGANFGLKKTPPEPPPKPLKSAASVSRLHNSGQSHTVQRQRRVLNSAPVHSTSSLARPSCWRPAEPVIHELVAIQDFRAETKIDLHVRRGDRLTTVFSAINGWIWATHSDSKQQGFIPSSSVMLANEFS</sequence>
<evidence type="ECO:0000256" key="3">
    <source>
        <dbReference type="SAM" id="MobiDB-lite"/>
    </source>
</evidence>
<evidence type="ECO:0000256" key="1">
    <source>
        <dbReference type="ARBA" id="ARBA00022443"/>
    </source>
</evidence>
<dbReference type="SMART" id="SM00326">
    <property type="entry name" value="SH3"/>
    <property type="match status" value="2"/>
</dbReference>
<feature type="region of interest" description="Disordered" evidence="3">
    <location>
        <begin position="1"/>
        <end position="23"/>
    </location>
</feature>
<reference evidence="6" key="1">
    <citation type="submission" date="2022-11" db="UniProtKB">
        <authorList>
            <consortium name="WormBaseParasite"/>
        </authorList>
    </citation>
    <scope>IDENTIFICATION</scope>
</reference>
<name>A0A914P4V1_9BILA</name>
<organism evidence="5 6">
    <name type="scientific">Panagrolaimus davidi</name>
    <dbReference type="NCBI Taxonomy" id="227884"/>
    <lineage>
        <taxon>Eukaryota</taxon>
        <taxon>Metazoa</taxon>
        <taxon>Ecdysozoa</taxon>
        <taxon>Nematoda</taxon>
        <taxon>Chromadorea</taxon>
        <taxon>Rhabditida</taxon>
        <taxon>Tylenchina</taxon>
        <taxon>Panagrolaimomorpha</taxon>
        <taxon>Panagrolaimoidea</taxon>
        <taxon>Panagrolaimidae</taxon>
        <taxon>Panagrolaimus</taxon>
    </lineage>
</organism>
<evidence type="ECO:0000313" key="6">
    <source>
        <dbReference type="WBParaSite" id="PDA_v2.g10088.t1"/>
    </source>
</evidence>